<dbReference type="Pfam" id="PF13181">
    <property type="entry name" value="TPR_8"/>
    <property type="match status" value="1"/>
</dbReference>
<evidence type="ECO:0000313" key="3">
    <source>
        <dbReference type="Proteomes" id="UP000011922"/>
    </source>
</evidence>
<accession>M5PXY2</accession>
<evidence type="ECO:0000313" key="2">
    <source>
        <dbReference type="EMBL" id="EMG38830.1"/>
    </source>
</evidence>
<protein>
    <submittedName>
        <fullName evidence="2">Putative N-acetylglucosaminyl transferase</fullName>
    </submittedName>
</protein>
<name>M5PXY2_DESAF</name>
<reference evidence="2 3" key="1">
    <citation type="journal article" date="2013" name="Genome Announc.">
        <title>Draft Genome Sequence for Desulfovibrio africanus Strain PCS.</title>
        <authorList>
            <person name="Brown S.D."/>
            <person name="Utturkar S.M."/>
            <person name="Arkin A.P."/>
            <person name="Deutschbauer A.M."/>
            <person name="Elias D.A."/>
            <person name="Hazen T.C."/>
            <person name="Chakraborty R."/>
        </authorList>
    </citation>
    <scope>NUCLEOTIDE SEQUENCE [LARGE SCALE GENOMIC DNA]</scope>
    <source>
        <strain evidence="2 3">PCS</strain>
    </source>
</reference>
<proteinExistence type="predicted"/>
<dbReference type="Pfam" id="PF13431">
    <property type="entry name" value="TPR_17"/>
    <property type="match status" value="1"/>
</dbReference>
<feature type="compositionally biased region" description="Basic and acidic residues" evidence="1">
    <location>
        <begin position="11"/>
        <end position="24"/>
    </location>
</feature>
<dbReference type="OrthoDB" id="507476at2"/>
<dbReference type="InterPro" id="IPR019734">
    <property type="entry name" value="TPR_rpt"/>
</dbReference>
<dbReference type="Gene3D" id="1.25.40.10">
    <property type="entry name" value="Tetratricopeptide repeat domain"/>
    <property type="match status" value="2"/>
</dbReference>
<evidence type="ECO:0000256" key="1">
    <source>
        <dbReference type="SAM" id="MobiDB-lite"/>
    </source>
</evidence>
<dbReference type="InterPro" id="IPR011990">
    <property type="entry name" value="TPR-like_helical_dom_sf"/>
</dbReference>
<sequence length="379" mass="42910">MFWLFRRKCSKMPEQRTEPMKHPGEGQMPPSQDTLAAIGELSRVVKNNPDSVEIYLALGNLYRSQGEIERAVQIRNNLIVRPGLDKEFKIKALYELGRDYKRAGFVDRARTALEEAQSLGGRNKLILSELARLAADGGDYEQAATLYSQLDHPQAEAHYLVQFARELFDKGVEAQGKKTLKKALRVYPGSLEAWLVQLTREYDDGDKDRLRKTLADALAHVRPELSFILFEGLLSHATKGRLPDSANARTVSLSQTETELLVAVLNELESRHGEILLHYYGALILALNGRLQEAITWLERALLLDPTFWPARLDLLGLSLEEQNLSPLFHSQLEFFINKARSVKRFACGVCGLKQSQLFFVCARCGSWHSIVFRMLLTD</sequence>
<dbReference type="AlphaFoldDB" id="M5PXY2"/>
<feature type="region of interest" description="Disordered" evidence="1">
    <location>
        <begin position="10"/>
        <end position="30"/>
    </location>
</feature>
<dbReference type="RefSeq" id="WP_005983649.1">
    <property type="nucleotide sequence ID" value="NZ_AOSV01000003.1"/>
</dbReference>
<keyword evidence="2" id="KW-0808">Transferase</keyword>
<dbReference type="SUPFAM" id="SSF48452">
    <property type="entry name" value="TPR-like"/>
    <property type="match status" value="1"/>
</dbReference>
<dbReference type="Proteomes" id="UP000011922">
    <property type="component" value="Unassembled WGS sequence"/>
</dbReference>
<comment type="caution">
    <text evidence="2">The sequence shown here is derived from an EMBL/GenBank/DDBJ whole genome shotgun (WGS) entry which is preliminary data.</text>
</comment>
<dbReference type="PANTHER" id="PTHR12558">
    <property type="entry name" value="CELL DIVISION CYCLE 16,23,27"/>
    <property type="match status" value="1"/>
</dbReference>
<dbReference type="SMART" id="SM00028">
    <property type="entry name" value="TPR"/>
    <property type="match status" value="4"/>
</dbReference>
<dbReference type="PATRIC" id="fig|1262666.3.peg.465"/>
<dbReference type="PANTHER" id="PTHR12558:SF47">
    <property type="entry name" value="LIPOPOLYSACCHARIDE ASSEMBLY PROTEIN B"/>
    <property type="match status" value="1"/>
</dbReference>
<dbReference type="GO" id="GO:0016740">
    <property type="term" value="F:transferase activity"/>
    <property type="evidence" value="ECO:0007669"/>
    <property type="project" value="UniProtKB-KW"/>
</dbReference>
<dbReference type="EMBL" id="AOSV01000003">
    <property type="protein sequence ID" value="EMG38830.1"/>
    <property type="molecule type" value="Genomic_DNA"/>
</dbReference>
<organism evidence="2 3">
    <name type="scientific">Desulfocurvibacter africanus PCS</name>
    <dbReference type="NCBI Taxonomy" id="1262666"/>
    <lineage>
        <taxon>Bacteria</taxon>
        <taxon>Pseudomonadati</taxon>
        <taxon>Thermodesulfobacteriota</taxon>
        <taxon>Desulfovibrionia</taxon>
        <taxon>Desulfovibrionales</taxon>
        <taxon>Desulfovibrionaceae</taxon>
        <taxon>Desulfocurvibacter</taxon>
    </lineage>
</organism>
<gene>
    <name evidence="2" type="ORF">PCS_00464</name>
</gene>
<dbReference type="Pfam" id="PF13432">
    <property type="entry name" value="TPR_16"/>
    <property type="match status" value="1"/>
</dbReference>